<evidence type="ECO:0000313" key="2">
    <source>
        <dbReference type="EMBL" id="DAE07958.1"/>
    </source>
</evidence>
<dbReference type="Gene3D" id="3.90.320.10">
    <property type="match status" value="1"/>
</dbReference>
<sequence length="263" mass="29432">MTAIIPNLPNHEYHAHPAISKSQLDLIARSPAHYQASLQSEHESTDALIFGSAFHDFVLQPELFAETYVYRPDDLNPRTKDGKAWLEAQADKIILKAEWHEQIQGMADSITAHSVASKLLTGGTAETSYFWTDADTGAECRCRPDYLHPSGIIVDLKSTTDASPTAFAKSCANFRYHVQAAFYSEGIYQTTGQRPKGFVFIAVEKTAPYAVGVYELDEAALMLGRELFQRDLDTYSTAKQNQQWYAYSPMIETLSLPAWAFHI</sequence>
<evidence type="ECO:0000259" key="1">
    <source>
        <dbReference type="Pfam" id="PF12684"/>
    </source>
</evidence>
<dbReference type="EMBL" id="BK015460">
    <property type="protein sequence ID" value="DAE07958.1"/>
    <property type="molecule type" value="Genomic_DNA"/>
</dbReference>
<dbReference type="InterPro" id="IPR011604">
    <property type="entry name" value="PDDEXK-like_dom_sf"/>
</dbReference>
<proteinExistence type="predicted"/>
<name>A0A8S5PLL1_9CAUD</name>
<feature type="domain" description="Putative exodeoxyribonuclease 8 PDDEXK-like" evidence="1">
    <location>
        <begin position="20"/>
        <end position="253"/>
    </location>
</feature>
<reference evidence="2" key="1">
    <citation type="journal article" date="2021" name="Proc. Natl. Acad. Sci. U.S.A.">
        <title>A Catalog of Tens of Thousands of Viruses from Human Metagenomes Reveals Hidden Associations with Chronic Diseases.</title>
        <authorList>
            <person name="Tisza M.J."/>
            <person name="Buck C.B."/>
        </authorList>
    </citation>
    <scope>NUCLEOTIDE SEQUENCE</scope>
    <source>
        <strain evidence="2">CtbLB3</strain>
    </source>
</reference>
<organism evidence="2">
    <name type="scientific">Siphoviridae sp. ctbLB3</name>
    <dbReference type="NCBI Taxonomy" id="2825565"/>
    <lineage>
        <taxon>Viruses</taxon>
        <taxon>Duplodnaviria</taxon>
        <taxon>Heunggongvirae</taxon>
        <taxon>Uroviricota</taxon>
        <taxon>Caudoviricetes</taxon>
    </lineage>
</organism>
<accession>A0A8S5PLL1</accession>
<dbReference type="InterPro" id="IPR024432">
    <property type="entry name" value="Put_RecE_PDDEXK-like_dom"/>
</dbReference>
<dbReference type="Pfam" id="PF12684">
    <property type="entry name" value="DUF3799"/>
    <property type="match status" value="1"/>
</dbReference>
<protein>
    <submittedName>
        <fullName evidence="2">Exodeoxyribonuclease 8</fullName>
    </submittedName>
</protein>